<reference evidence="8 9" key="1">
    <citation type="submission" date="2019-09" db="EMBL/GenBank/DDBJ databases">
        <title>Bird 10,000 Genomes (B10K) Project - Family phase.</title>
        <authorList>
            <person name="Zhang G."/>
        </authorList>
    </citation>
    <scope>NUCLEOTIDE SEQUENCE [LARGE SCALE GENOMIC DNA]</scope>
    <source>
        <strain evidence="8">OUT-0011</strain>
        <tissue evidence="8">Muscle</tissue>
    </source>
</reference>
<sequence>DSFQLELQGSREFRELRIRRHSVPPFIPLQGLARQFLPGKLREFLELLLQHLNAFVARREQLRLLQ</sequence>
<organism evidence="8 9">
    <name type="scientific">Loxia curvirostra</name>
    <name type="common">Red crossbill</name>
    <dbReference type="NCBI Taxonomy" id="64802"/>
    <lineage>
        <taxon>Eukaryota</taxon>
        <taxon>Metazoa</taxon>
        <taxon>Chordata</taxon>
        <taxon>Craniata</taxon>
        <taxon>Vertebrata</taxon>
        <taxon>Euteleostomi</taxon>
        <taxon>Archelosauria</taxon>
        <taxon>Archosauria</taxon>
        <taxon>Dinosauria</taxon>
        <taxon>Saurischia</taxon>
        <taxon>Theropoda</taxon>
        <taxon>Coelurosauria</taxon>
        <taxon>Aves</taxon>
        <taxon>Neognathae</taxon>
        <taxon>Neoaves</taxon>
        <taxon>Telluraves</taxon>
        <taxon>Australaves</taxon>
        <taxon>Passeriformes</taxon>
        <taxon>Passeroidea</taxon>
        <taxon>Fringillidae</taxon>
        <taxon>Carduelinae</taxon>
        <taxon>Loxia</taxon>
    </lineage>
</organism>
<dbReference type="OrthoDB" id="10050372at2759"/>
<evidence type="ECO:0000313" key="8">
    <source>
        <dbReference type="EMBL" id="NWY90112.1"/>
    </source>
</evidence>
<comment type="caution">
    <text evidence="8">The sequence shown here is derived from an EMBL/GenBank/DDBJ whole genome shotgun (WGS) entry which is preliminary data.</text>
</comment>
<dbReference type="AlphaFoldDB" id="A0A7K7I7A0"/>
<dbReference type="GO" id="GO:0031511">
    <property type="term" value="C:Mis6-Sim4 complex"/>
    <property type="evidence" value="ECO:0007669"/>
    <property type="project" value="TreeGrafter"/>
</dbReference>
<evidence type="ECO:0000256" key="3">
    <source>
        <dbReference type="ARBA" id="ARBA00007321"/>
    </source>
</evidence>
<keyword evidence="9" id="KW-1185">Reference proteome</keyword>
<dbReference type="PANTHER" id="PTHR14582">
    <property type="entry name" value="INNER KINETOCHORE SUBUNIT MAL2"/>
    <property type="match status" value="1"/>
</dbReference>
<comment type="similarity">
    <text evidence="3">Belongs to the CENP-O/MCM21 family.</text>
</comment>
<feature type="non-terminal residue" evidence="8">
    <location>
        <position position="66"/>
    </location>
</feature>
<accession>A0A7K7I7A0</accession>
<dbReference type="GO" id="GO:0005634">
    <property type="term" value="C:nucleus"/>
    <property type="evidence" value="ECO:0007669"/>
    <property type="project" value="UniProtKB-SubCell"/>
</dbReference>
<keyword evidence="5" id="KW-0158">Chromosome</keyword>
<evidence type="ECO:0000256" key="7">
    <source>
        <dbReference type="ARBA" id="ARBA00023328"/>
    </source>
</evidence>
<dbReference type="Proteomes" id="UP000564784">
    <property type="component" value="Unassembled WGS sequence"/>
</dbReference>
<evidence type="ECO:0000256" key="2">
    <source>
        <dbReference type="ARBA" id="ARBA00004584"/>
    </source>
</evidence>
<evidence type="ECO:0000256" key="5">
    <source>
        <dbReference type="ARBA" id="ARBA00022454"/>
    </source>
</evidence>
<dbReference type="EMBL" id="VZSM01000406">
    <property type="protein sequence ID" value="NWY90112.1"/>
    <property type="molecule type" value="Genomic_DNA"/>
</dbReference>
<protein>
    <recommendedName>
        <fullName evidence="4">Centromere protein O</fullName>
    </recommendedName>
</protein>
<keyword evidence="6" id="KW-0539">Nucleus</keyword>
<dbReference type="Pfam" id="PF09496">
    <property type="entry name" value="CENP-O"/>
    <property type="match status" value="1"/>
</dbReference>
<evidence type="ECO:0000256" key="6">
    <source>
        <dbReference type="ARBA" id="ARBA00023242"/>
    </source>
</evidence>
<proteinExistence type="inferred from homology"/>
<comment type="subcellular location">
    <subcellularLocation>
        <location evidence="2">Chromosome</location>
        <location evidence="2">Centromere</location>
    </subcellularLocation>
    <subcellularLocation>
        <location evidence="1">Nucleus</location>
    </subcellularLocation>
</comment>
<evidence type="ECO:0000256" key="4">
    <source>
        <dbReference type="ARBA" id="ARBA00016395"/>
    </source>
</evidence>
<feature type="non-terminal residue" evidence="8">
    <location>
        <position position="1"/>
    </location>
</feature>
<dbReference type="PANTHER" id="PTHR14582:SF1">
    <property type="entry name" value="CENTROMERE PROTEIN O"/>
    <property type="match status" value="1"/>
</dbReference>
<evidence type="ECO:0000313" key="9">
    <source>
        <dbReference type="Proteomes" id="UP000564784"/>
    </source>
</evidence>
<gene>
    <name evidence="8" type="primary">Cenpo</name>
    <name evidence="8" type="ORF">LOXCUR_R16425</name>
</gene>
<keyword evidence="7" id="KW-0137">Centromere</keyword>
<name>A0A7K7I7A0_LOXCU</name>
<evidence type="ECO:0000256" key="1">
    <source>
        <dbReference type="ARBA" id="ARBA00004123"/>
    </source>
</evidence>
<dbReference type="InterPro" id="IPR018464">
    <property type="entry name" value="CENP-O"/>
</dbReference>